<dbReference type="STRING" id="1238424.J07HQW1_00554"/>
<gene>
    <name evidence="2" type="ORF">J07HQW1_00554</name>
</gene>
<evidence type="ECO:0000256" key="1">
    <source>
        <dbReference type="SAM" id="Phobius"/>
    </source>
</evidence>
<organism evidence="2 3">
    <name type="scientific">Haloquadratum walsbyi J07HQW1</name>
    <dbReference type="NCBI Taxonomy" id="1238424"/>
    <lineage>
        <taxon>Archaea</taxon>
        <taxon>Methanobacteriati</taxon>
        <taxon>Methanobacteriota</taxon>
        <taxon>Stenosarchaea group</taxon>
        <taxon>Halobacteria</taxon>
        <taxon>Halobacteriales</taxon>
        <taxon>Haloferacaceae</taxon>
        <taxon>Haloquadratum</taxon>
    </lineage>
</organism>
<feature type="transmembrane region" description="Helical" evidence="1">
    <location>
        <begin position="24"/>
        <end position="45"/>
    </location>
</feature>
<name>U1PEL8_9EURY</name>
<dbReference type="AlphaFoldDB" id="U1PEL8"/>
<accession>U1PEL8</accession>
<evidence type="ECO:0000313" key="3">
    <source>
        <dbReference type="Proteomes" id="UP000030649"/>
    </source>
</evidence>
<dbReference type="InterPro" id="IPR055690">
    <property type="entry name" value="DUF7266"/>
</dbReference>
<dbReference type="EMBL" id="KE356560">
    <property type="protein sequence ID" value="ERG90531.1"/>
    <property type="molecule type" value="Genomic_DNA"/>
</dbReference>
<protein>
    <submittedName>
        <fullName evidence="2">Uncharacterized protein</fullName>
    </submittedName>
</protein>
<reference evidence="2 3" key="1">
    <citation type="journal article" date="2013" name="PLoS ONE">
        <title>Assembly-driven community genomics of a hypersaline microbial ecosystem.</title>
        <authorList>
            <person name="Podell S."/>
            <person name="Ugalde J.A."/>
            <person name="Narasingarao P."/>
            <person name="Banfield J.F."/>
            <person name="Heidelberg K.B."/>
            <person name="Allen E.E."/>
        </authorList>
    </citation>
    <scope>NUCLEOTIDE SEQUENCE [LARGE SCALE GENOMIC DNA]</scope>
    <source>
        <strain evidence="3">J07HQW1</strain>
    </source>
</reference>
<proteinExistence type="predicted"/>
<dbReference type="Proteomes" id="UP000030649">
    <property type="component" value="Unassembled WGS sequence"/>
</dbReference>
<keyword evidence="1" id="KW-0812">Transmembrane</keyword>
<keyword evidence="1" id="KW-0472">Membrane</keyword>
<dbReference type="Pfam" id="PF23928">
    <property type="entry name" value="DUF7266"/>
    <property type="match status" value="1"/>
</dbReference>
<sequence length="238" mass="25984">MSNDRRWEIISNDRAISPVAGKTLELGIGIILIALLTTSLLGGVAPGYQSAVGLELADRVVISAADRIESTAEGTEDASAVDRRIKITLPQHIRQNPYRIIANTTADGTYIQLQHPDPAISASTRVISQNLITVTGSVRSETPSWIRLQAHTDIFSNRSRSNTDTVQDVGRSSPLGFTVMKHDVMRIRNGPDMSDRRIIETDTGKIPPGDSLHITIVLTDETEFIGTNTTAQYMEIHA</sequence>
<evidence type="ECO:0000313" key="2">
    <source>
        <dbReference type="EMBL" id="ERG90531.1"/>
    </source>
</evidence>
<dbReference type="HOGENOM" id="CLU_1163787_0_0_2"/>
<keyword evidence="1" id="KW-1133">Transmembrane helix</keyword>